<evidence type="ECO:0000256" key="1">
    <source>
        <dbReference type="SAM" id="Phobius"/>
    </source>
</evidence>
<keyword evidence="1" id="KW-1133">Transmembrane helix</keyword>
<organism evidence="2 3">
    <name type="scientific">Rhizoctonia solani</name>
    <dbReference type="NCBI Taxonomy" id="456999"/>
    <lineage>
        <taxon>Eukaryota</taxon>
        <taxon>Fungi</taxon>
        <taxon>Dikarya</taxon>
        <taxon>Basidiomycota</taxon>
        <taxon>Agaricomycotina</taxon>
        <taxon>Agaricomycetes</taxon>
        <taxon>Cantharellales</taxon>
        <taxon>Ceratobasidiaceae</taxon>
        <taxon>Rhizoctonia</taxon>
    </lineage>
</organism>
<proteinExistence type="predicted"/>
<accession>A0A8H3I481</accession>
<dbReference type="Proteomes" id="UP000663827">
    <property type="component" value="Unassembled WGS sequence"/>
</dbReference>
<keyword evidence="1" id="KW-0812">Transmembrane</keyword>
<feature type="transmembrane region" description="Helical" evidence="1">
    <location>
        <begin position="57"/>
        <end position="78"/>
    </location>
</feature>
<feature type="transmembrane region" description="Helical" evidence="1">
    <location>
        <begin position="90"/>
        <end position="109"/>
    </location>
</feature>
<feature type="non-terminal residue" evidence="2">
    <location>
        <position position="1"/>
    </location>
</feature>
<dbReference type="AlphaFoldDB" id="A0A8H3I481"/>
<dbReference type="EMBL" id="CAJNJQ010003945">
    <property type="protein sequence ID" value="CAE7206819.1"/>
    <property type="molecule type" value="Genomic_DNA"/>
</dbReference>
<sequence length="110" mass="12157">MSSAQNSKPENQGWISRIRGYVTGTLRGTLEPMAILLPKKRTGQGQAVSGYDWNLTYLAAALSLYLLTIAINSVKFLYAQHSFGWGSEQLSYYISFIGSLRALNLIVVLP</sequence>
<reference evidence="2" key="1">
    <citation type="submission" date="2021-01" db="EMBL/GenBank/DDBJ databases">
        <authorList>
            <person name="Kaushik A."/>
        </authorList>
    </citation>
    <scope>NUCLEOTIDE SEQUENCE</scope>
    <source>
        <strain evidence="2">AG5</strain>
    </source>
</reference>
<evidence type="ECO:0000313" key="2">
    <source>
        <dbReference type="EMBL" id="CAE7206819.1"/>
    </source>
</evidence>
<name>A0A8H3I481_9AGAM</name>
<evidence type="ECO:0000313" key="3">
    <source>
        <dbReference type="Proteomes" id="UP000663827"/>
    </source>
</evidence>
<gene>
    <name evidence="2" type="ORF">RDB_LOCUS145196</name>
</gene>
<keyword evidence="1" id="KW-0472">Membrane</keyword>
<protein>
    <submittedName>
        <fullName evidence="2">Uncharacterized protein</fullName>
    </submittedName>
</protein>
<comment type="caution">
    <text evidence="2">The sequence shown here is derived from an EMBL/GenBank/DDBJ whole genome shotgun (WGS) entry which is preliminary data.</text>
</comment>